<name>A0A445MUW8_9BACT</name>
<dbReference type="InterPro" id="IPR043519">
    <property type="entry name" value="NT_sf"/>
</dbReference>
<protein>
    <submittedName>
        <fullName evidence="11">DNA polymerase beta domain protein region</fullName>
    </submittedName>
</protein>
<dbReference type="AlphaFoldDB" id="A0A445MUW8"/>
<evidence type="ECO:0000256" key="6">
    <source>
        <dbReference type="ARBA" id="ARBA00022741"/>
    </source>
</evidence>
<dbReference type="InterPro" id="IPR002934">
    <property type="entry name" value="Polymerase_NTP_transf_dom"/>
</dbReference>
<comment type="cofactor">
    <cofactor evidence="1">
        <name>Mg(2+)</name>
        <dbReference type="ChEBI" id="CHEBI:18420"/>
    </cofactor>
</comment>
<reference evidence="11" key="1">
    <citation type="submission" date="2018-01" db="EMBL/GenBank/DDBJ databases">
        <authorList>
            <person name="Regsiter A."/>
            <person name="William W."/>
        </authorList>
    </citation>
    <scope>NUCLEOTIDE SEQUENCE</scope>
    <source>
        <strain evidence="11">TRIP AH-1</strain>
    </source>
</reference>
<dbReference type="PANTHER" id="PTHR33571:SF14">
    <property type="entry name" value="PROTEIN ADENYLYLTRANSFERASE MJ0435-RELATED"/>
    <property type="match status" value="1"/>
</dbReference>
<dbReference type="Gene3D" id="3.30.460.10">
    <property type="entry name" value="Beta Polymerase, domain 2"/>
    <property type="match status" value="1"/>
</dbReference>
<comment type="similarity">
    <text evidence="9">Belongs to the MntA antitoxin family.</text>
</comment>
<keyword evidence="2" id="KW-1277">Toxin-antitoxin system</keyword>
<sequence length="87" mass="10298">MKQFKEVNSTRYKIVQIGLFGSVARGIIDKESDMDIVVVLGKPDIFNLIGIKQDLEEEFQRHVDIVRYQEKMNPFPRRRIEREAIYV</sequence>
<evidence type="ECO:0000256" key="8">
    <source>
        <dbReference type="ARBA" id="ARBA00022842"/>
    </source>
</evidence>
<evidence type="ECO:0000259" key="10">
    <source>
        <dbReference type="Pfam" id="PF01909"/>
    </source>
</evidence>
<dbReference type="InterPro" id="IPR052038">
    <property type="entry name" value="Type-VII_TA_antitoxin"/>
</dbReference>
<evidence type="ECO:0000256" key="5">
    <source>
        <dbReference type="ARBA" id="ARBA00022723"/>
    </source>
</evidence>
<evidence type="ECO:0000256" key="9">
    <source>
        <dbReference type="ARBA" id="ARBA00038276"/>
    </source>
</evidence>
<dbReference type="SUPFAM" id="SSF81301">
    <property type="entry name" value="Nucleotidyltransferase"/>
    <property type="match status" value="1"/>
</dbReference>
<evidence type="ECO:0000256" key="3">
    <source>
        <dbReference type="ARBA" id="ARBA00022679"/>
    </source>
</evidence>
<feature type="domain" description="Polymerase nucleotidyl transferase" evidence="10">
    <location>
        <begin position="2"/>
        <end position="87"/>
    </location>
</feature>
<dbReference type="EMBL" id="OJIN01000080">
    <property type="protein sequence ID" value="SPD73151.1"/>
    <property type="molecule type" value="Genomic_DNA"/>
</dbReference>
<dbReference type="GO" id="GO:0046872">
    <property type="term" value="F:metal ion binding"/>
    <property type="evidence" value="ECO:0007669"/>
    <property type="project" value="UniProtKB-KW"/>
</dbReference>
<dbReference type="CDD" id="cd05403">
    <property type="entry name" value="NT_KNTase_like"/>
    <property type="match status" value="1"/>
</dbReference>
<dbReference type="PANTHER" id="PTHR33571">
    <property type="entry name" value="SSL8005 PROTEIN"/>
    <property type="match status" value="1"/>
</dbReference>
<keyword evidence="7" id="KW-0067">ATP-binding</keyword>
<keyword evidence="6" id="KW-0547">Nucleotide-binding</keyword>
<evidence type="ECO:0000256" key="7">
    <source>
        <dbReference type="ARBA" id="ARBA00022840"/>
    </source>
</evidence>
<evidence type="ECO:0000313" key="11">
    <source>
        <dbReference type="EMBL" id="SPD73151.1"/>
    </source>
</evidence>
<keyword evidence="3" id="KW-0808">Transferase</keyword>
<dbReference type="GO" id="GO:0005524">
    <property type="term" value="F:ATP binding"/>
    <property type="evidence" value="ECO:0007669"/>
    <property type="project" value="UniProtKB-KW"/>
</dbReference>
<evidence type="ECO:0000256" key="2">
    <source>
        <dbReference type="ARBA" id="ARBA00022649"/>
    </source>
</evidence>
<evidence type="ECO:0000256" key="4">
    <source>
        <dbReference type="ARBA" id="ARBA00022695"/>
    </source>
</evidence>
<keyword evidence="4" id="KW-0548">Nucleotidyltransferase</keyword>
<keyword evidence="8" id="KW-0460">Magnesium</keyword>
<proteinExistence type="inferred from homology"/>
<dbReference type="Pfam" id="PF01909">
    <property type="entry name" value="NTP_transf_2"/>
    <property type="match status" value="1"/>
</dbReference>
<evidence type="ECO:0000256" key="1">
    <source>
        <dbReference type="ARBA" id="ARBA00001946"/>
    </source>
</evidence>
<gene>
    <name evidence="11" type="ORF">PITCH_A1700027</name>
</gene>
<keyword evidence="5" id="KW-0479">Metal-binding</keyword>
<accession>A0A445MUW8</accession>
<dbReference type="GO" id="GO:0016779">
    <property type="term" value="F:nucleotidyltransferase activity"/>
    <property type="evidence" value="ECO:0007669"/>
    <property type="project" value="UniProtKB-KW"/>
</dbReference>
<organism evidence="11">
    <name type="scientific">uncultured Desulfobacterium sp</name>
    <dbReference type="NCBI Taxonomy" id="201089"/>
    <lineage>
        <taxon>Bacteria</taxon>
        <taxon>Pseudomonadati</taxon>
        <taxon>Thermodesulfobacteriota</taxon>
        <taxon>Desulfobacteria</taxon>
        <taxon>Desulfobacterales</taxon>
        <taxon>Desulfobacteriaceae</taxon>
        <taxon>Desulfobacterium</taxon>
        <taxon>environmental samples</taxon>
    </lineage>
</organism>